<protein>
    <submittedName>
        <fullName evidence="1">Gp16 family phage-associated protein</fullName>
    </submittedName>
</protein>
<gene>
    <name evidence="1" type="ORF">C7477_11817</name>
</gene>
<reference evidence="1 2" key="1">
    <citation type="submission" date="2018-06" db="EMBL/GenBank/DDBJ databases">
        <title>Genomic Encyclopedia of Type Strains, Phase III (KMG-III): the genomes of soil and plant-associated and newly described type strains.</title>
        <authorList>
            <person name="Whitman W."/>
        </authorList>
    </citation>
    <scope>NUCLEOTIDE SEQUENCE [LARGE SCALE GENOMIC DNA]</scope>
    <source>
        <strain evidence="1 2">ORS 1419</strain>
    </source>
</reference>
<dbReference type="NCBIfam" id="TIGR04111">
    <property type="entry name" value="BcepMu_gp16"/>
    <property type="match status" value="1"/>
</dbReference>
<name>A0A318TEL5_9HYPH</name>
<dbReference type="EMBL" id="QJTF01000018">
    <property type="protein sequence ID" value="PYE86879.1"/>
    <property type="molecule type" value="Genomic_DNA"/>
</dbReference>
<accession>A0A318TEL5</accession>
<dbReference type="SUPFAM" id="SSF47413">
    <property type="entry name" value="lambda repressor-like DNA-binding domains"/>
    <property type="match status" value="1"/>
</dbReference>
<evidence type="ECO:0000313" key="1">
    <source>
        <dbReference type="EMBL" id="PYE86879.1"/>
    </source>
</evidence>
<dbReference type="InterPro" id="IPR026365">
    <property type="entry name" value="BcepMu_gp16"/>
</dbReference>
<dbReference type="GO" id="GO:0003677">
    <property type="term" value="F:DNA binding"/>
    <property type="evidence" value="ECO:0007669"/>
    <property type="project" value="InterPro"/>
</dbReference>
<dbReference type="Proteomes" id="UP000247454">
    <property type="component" value="Unassembled WGS sequence"/>
</dbReference>
<proteinExistence type="predicted"/>
<dbReference type="AlphaFoldDB" id="A0A318TEL5"/>
<sequence>MGLNMTREEKVNDIRRRLRAAGLTITEVARELEVDSQIVFAVLSGRLKGDRGDARRVADRFGLRDERPVSERLDEALRVGGAK</sequence>
<comment type="caution">
    <text evidence="1">The sequence shown here is derived from an EMBL/GenBank/DDBJ whole genome shotgun (WGS) entry which is preliminary data.</text>
</comment>
<evidence type="ECO:0000313" key="2">
    <source>
        <dbReference type="Proteomes" id="UP000247454"/>
    </source>
</evidence>
<organism evidence="1 2">
    <name type="scientific">Phyllobacterium leguminum</name>
    <dbReference type="NCBI Taxonomy" id="314237"/>
    <lineage>
        <taxon>Bacteria</taxon>
        <taxon>Pseudomonadati</taxon>
        <taxon>Pseudomonadota</taxon>
        <taxon>Alphaproteobacteria</taxon>
        <taxon>Hyphomicrobiales</taxon>
        <taxon>Phyllobacteriaceae</taxon>
        <taxon>Phyllobacterium</taxon>
    </lineage>
</organism>
<dbReference type="InterPro" id="IPR010982">
    <property type="entry name" value="Lambda_DNA-bd_dom_sf"/>
</dbReference>
<keyword evidence="2" id="KW-1185">Reference proteome</keyword>